<keyword evidence="2" id="KW-0472">Membrane</keyword>
<evidence type="ECO:0000256" key="1">
    <source>
        <dbReference type="SAM" id="MobiDB-lite"/>
    </source>
</evidence>
<dbReference type="PANTHER" id="PTHR35394:SF5">
    <property type="entry name" value="DUF3176 DOMAIN-CONTAINING PROTEIN"/>
    <property type="match status" value="1"/>
</dbReference>
<dbReference type="PANTHER" id="PTHR35394">
    <property type="entry name" value="DUF3176 DOMAIN-CONTAINING PROTEIN"/>
    <property type="match status" value="1"/>
</dbReference>
<dbReference type="VEuPathDB" id="FungiDB:MAPG_08699"/>
<reference evidence="3" key="1">
    <citation type="submission" date="2010-05" db="EMBL/GenBank/DDBJ databases">
        <title>The Genome Sequence of Magnaporthe poae strain ATCC 64411.</title>
        <authorList>
            <consortium name="The Broad Institute Genome Sequencing Platform"/>
            <consortium name="Broad Institute Genome Sequencing Center for Infectious Disease"/>
            <person name="Ma L.-J."/>
            <person name="Dead R."/>
            <person name="Young S."/>
            <person name="Zeng Q."/>
            <person name="Koehrsen M."/>
            <person name="Alvarado L."/>
            <person name="Berlin A."/>
            <person name="Chapman S.B."/>
            <person name="Chen Z."/>
            <person name="Freedman E."/>
            <person name="Gellesch M."/>
            <person name="Goldberg J."/>
            <person name="Griggs A."/>
            <person name="Gujja S."/>
            <person name="Heilman E.R."/>
            <person name="Heiman D."/>
            <person name="Hepburn T."/>
            <person name="Howarth C."/>
            <person name="Jen D."/>
            <person name="Larson L."/>
            <person name="Mehta T."/>
            <person name="Neiman D."/>
            <person name="Pearson M."/>
            <person name="Roberts A."/>
            <person name="Saif S."/>
            <person name="Shea T."/>
            <person name="Shenoy N."/>
            <person name="Sisk P."/>
            <person name="Stolte C."/>
            <person name="Sykes S."/>
            <person name="Walk T."/>
            <person name="White J."/>
            <person name="Yandava C."/>
            <person name="Haas B."/>
            <person name="Nusbaum C."/>
            <person name="Birren B."/>
        </authorList>
    </citation>
    <scope>NUCLEOTIDE SEQUENCE</scope>
    <source>
        <strain evidence="3">ATCC 64411</strain>
    </source>
</reference>
<evidence type="ECO:0000256" key="2">
    <source>
        <dbReference type="SAM" id="Phobius"/>
    </source>
</evidence>
<reference evidence="3" key="3">
    <citation type="submission" date="2011-03" db="EMBL/GenBank/DDBJ databases">
        <title>Annotation of Magnaporthe poae ATCC 64411.</title>
        <authorList>
            <person name="Ma L.-J."/>
            <person name="Dead R."/>
            <person name="Young S.K."/>
            <person name="Zeng Q."/>
            <person name="Gargeya S."/>
            <person name="Fitzgerald M."/>
            <person name="Haas B."/>
            <person name="Abouelleil A."/>
            <person name="Alvarado L."/>
            <person name="Arachchi H.M."/>
            <person name="Berlin A."/>
            <person name="Brown A."/>
            <person name="Chapman S.B."/>
            <person name="Chen Z."/>
            <person name="Dunbar C."/>
            <person name="Freedman E."/>
            <person name="Gearin G."/>
            <person name="Gellesch M."/>
            <person name="Goldberg J."/>
            <person name="Griggs A."/>
            <person name="Gujja S."/>
            <person name="Heiman D."/>
            <person name="Howarth C."/>
            <person name="Larson L."/>
            <person name="Lui A."/>
            <person name="MacDonald P.J.P."/>
            <person name="Mehta T."/>
            <person name="Montmayeur A."/>
            <person name="Murphy C."/>
            <person name="Neiman D."/>
            <person name="Pearson M."/>
            <person name="Priest M."/>
            <person name="Roberts A."/>
            <person name="Saif S."/>
            <person name="Shea T."/>
            <person name="Shenoy N."/>
            <person name="Sisk P."/>
            <person name="Stolte C."/>
            <person name="Sykes S."/>
            <person name="Yandava C."/>
            <person name="Wortman J."/>
            <person name="Nusbaum C."/>
            <person name="Birren B."/>
        </authorList>
    </citation>
    <scope>NUCLEOTIDE SEQUENCE</scope>
    <source>
        <strain evidence="3">ATCC 64411</strain>
    </source>
</reference>
<gene>
    <name evidence="3" type="ORF">MAPG_08699</name>
</gene>
<dbReference type="STRING" id="644358.A0A0C4E813"/>
<reference evidence="5" key="2">
    <citation type="submission" date="2010-05" db="EMBL/GenBank/DDBJ databases">
        <title>The genome sequence of Magnaporthe poae strain ATCC 64411.</title>
        <authorList>
            <person name="Ma L.-J."/>
            <person name="Dead R."/>
            <person name="Young S."/>
            <person name="Zeng Q."/>
            <person name="Koehrsen M."/>
            <person name="Alvarado L."/>
            <person name="Berlin A."/>
            <person name="Chapman S.B."/>
            <person name="Chen Z."/>
            <person name="Freedman E."/>
            <person name="Gellesch M."/>
            <person name="Goldberg J."/>
            <person name="Griggs A."/>
            <person name="Gujja S."/>
            <person name="Heilman E.R."/>
            <person name="Heiman D."/>
            <person name="Hepburn T."/>
            <person name="Howarth C."/>
            <person name="Jen D."/>
            <person name="Larson L."/>
            <person name="Mehta T."/>
            <person name="Neiman D."/>
            <person name="Pearson M."/>
            <person name="Roberts A."/>
            <person name="Saif S."/>
            <person name="Shea T."/>
            <person name="Shenoy N."/>
            <person name="Sisk P."/>
            <person name="Stolte C."/>
            <person name="Sykes S."/>
            <person name="Walk T."/>
            <person name="White J."/>
            <person name="Yandava C."/>
            <person name="Haas B."/>
            <person name="Nusbaum C."/>
            <person name="Birren B."/>
        </authorList>
    </citation>
    <scope>NUCLEOTIDE SEQUENCE [LARGE SCALE GENOMIC DNA]</scope>
    <source>
        <strain evidence="5">ATCC 64411 / 73-15</strain>
    </source>
</reference>
<feature type="region of interest" description="Disordered" evidence="1">
    <location>
        <begin position="1"/>
        <end position="131"/>
    </location>
</feature>
<organism evidence="4 5">
    <name type="scientific">Magnaporthiopsis poae (strain ATCC 64411 / 73-15)</name>
    <name type="common">Kentucky bluegrass fungus</name>
    <name type="synonym">Magnaporthe poae</name>
    <dbReference type="NCBI Taxonomy" id="644358"/>
    <lineage>
        <taxon>Eukaryota</taxon>
        <taxon>Fungi</taxon>
        <taxon>Dikarya</taxon>
        <taxon>Ascomycota</taxon>
        <taxon>Pezizomycotina</taxon>
        <taxon>Sordariomycetes</taxon>
        <taxon>Sordariomycetidae</taxon>
        <taxon>Magnaporthales</taxon>
        <taxon>Magnaporthaceae</taxon>
        <taxon>Magnaporthiopsis</taxon>
    </lineage>
</organism>
<feature type="compositionally biased region" description="Low complexity" evidence="1">
    <location>
        <begin position="49"/>
        <end position="69"/>
    </location>
</feature>
<dbReference type="EnsemblFungi" id="MAPG_08699T0">
    <property type="protein sequence ID" value="MAPG_08699T0"/>
    <property type="gene ID" value="MAPG_08699"/>
</dbReference>
<evidence type="ECO:0000313" key="3">
    <source>
        <dbReference type="EMBL" id="KLU89730.1"/>
    </source>
</evidence>
<feature type="transmembrane region" description="Helical" evidence="2">
    <location>
        <begin position="182"/>
        <end position="203"/>
    </location>
</feature>
<evidence type="ECO:0000313" key="4">
    <source>
        <dbReference type="EnsemblFungi" id="MAPG_08699T0"/>
    </source>
</evidence>
<keyword evidence="5" id="KW-1185">Reference proteome</keyword>
<name>A0A0C4E813_MAGP6</name>
<feature type="transmembrane region" description="Helical" evidence="2">
    <location>
        <begin position="682"/>
        <end position="704"/>
    </location>
</feature>
<dbReference type="Proteomes" id="UP000011715">
    <property type="component" value="Unassembled WGS sequence"/>
</dbReference>
<feature type="transmembrane region" description="Helical" evidence="2">
    <location>
        <begin position="257"/>
        <end position="276"/>
    </location>
</feature>
<feature type="transmembrane region" description="Helical" evidence="2">
    <location>
        <begin position="140"/>
        <end position="162"/>
    </location>
</feature>
<sequence>MPGPPDRGRPQTYGYTGSSSAGLLMDTLPQTVPPHNNEAVSEDGMSEVLHSQLSPSESSALSSAVLGAAHDADGESPFLATVEPPASSSSPSVKPASPSPLPLPPGQRRNETGLSNSRRRCLRSSRRRCGAGPPCSVLRIWVWELLSLLAAVGLVVAVTAVLSVHNGSPLPELPYGMSLNSLVALLATLLRSAVAVVVIEVLGQARWSWFASSSPQQARPLSDLEIYQAAGHGLIGSMELIRVFVGRAARAASPAGFISLAGAFVMVASFAIGTFTQQAVQTVPCRRQVEGQATFPVAFALALKNTGNLAGAPIDVGYELKGAMIAGLTSPKGNNSNIIPICPTGNCTFPFHSPGVTHLSVGLCSQCLDTSEFLEQHYDAKTKIMRYSLPGLRNSSMIHNTSWPILTRFVLGSSQSYAQHRWSNEFAEAAPSSLLNLNIVAFSRPPPVNGGPPPNSIQGFKPVAVSCNLYLCLKYYYAEVKLGQFNETLIRAEGMRKIPAPQEDWTALREPCIFPDGKHYTVENITSAPRSPSLRLDEYTSIVLPGQSPGSPDTIVKAPSSCVSQVWGATAQGLEKEIHSIFVETKQNPGEESLNAVCEGGRGRPYDAIHCNKWWLQSIASQWNANFDSISWAIGNFTNVITTRIRMSGAAEGLYGFANENSSSTTVVGEVWQTKVCTHVNWLWLLMPVGVVAVTAALLVYVVARSSFGGEAAAVPVWKGSVLPLVLYGLLEGRPYVAAAAADPSARSPTTPADGGTDDEARAATTPGANRNGDDDGPLQMQPRREMMNLSGVEDVAKRTMVVFQRTPADGGRPGFSVVDTIPEKTPLNDDCEMGDRISLDSLLEQPYSGQT</sequence>
<dbReference type="eggNOG" id="ENOG502SNPD">
    <property type="taxonomic scope" value="Eukaryota"/>
</dbReference>
<dbReference type="OMA" id="WRTSETP"/>
<feature type="region of interest" description="Disordered" evidence="1">
    <location>
        <begin position="812"/>
        <end position="832"/>
    </location>
</feature>
<dbReference type="OrthoDB" id="5242705at2759"/>
<dbReference type="AlphaFoldDB" id="A0A0C4E813"/>
<feature type="compositionally biased region" description="Basic residues" evidence="1">
    <location>
        <begin position="117"/>
        <end position="129"/>
    </location>
</feature>
<keyword evidence="2" id="KW-0812">Transmembrane</keyword>
<dbReference type="InterPro" id="IPR021514">
    <property type="entry name" value="DUF3176"/>
</dbReference>
<reference evidence="4" key="4">
    <citation type="journal article" date="2015" name="G3 (Bethesda)">
        <title>Genome sequences of three phytopathogenic species of the Magnaporthaceae family of fungi.</title>
        <authorList>
            <person name="Okagaki L.H."/>
            <person name="Nunes C.C."/>
            <person name="Sailsbery J."/>
            <person name="Clay B."/>
            <person name="Brown D."/>
            <person name="John T."/>
            <person name="Oh Y."/>
            <person name="Young N."/>
            <person name="Fitzgerald M."/>
            <person name="Haas B.J."/>
            <person name="Zeng Q."/>
            <person name="Young S."/>
            <person name="Adiconis X."/>
            <person name="Fan L."/>
            <person name="Levin J.Z."/>
            <person name="Mitchell T.K."/>
            <person name="Okubara P.A."/>
            <person name="Farman M.L."/>
            <person name="Kohn L.M."/>
            <person name="Birren B."/>
            <person name="Ma L.-J."/>
            <person name="Dean R.A."/>
        </authorList>
    </citation>
    <scope>NUCLEOTIDE SEQUENCE</scope>
    <source>
        <strain evidence="4">ATCC 64411 / 73-15</strain>
    </source>
</reference>
<dbReference type="EMBL" id="GL876973">
    <property type="protein sequence ID" value="KLU89730.1"/>
    <property type="molecule type" value="Genomic_DNA"/>
</dbReference>
<accession>A0A0C4E813</accession>
<keyword evidence="2" id="KW-1133">Transmembrane helix</keyword>
<proteinExistence type="predicted"/>
<feature type="compositionally biased region" description="Low complexity" evidence="1">
    <location>
        <begin position="84"/>
        <end position="96"/>
    </location>
</feature>
<feature type="compositionally biased region" description="Low complexity" evidence="1">
    <location>
        <begin position="741"/>
        <end position="753"/>
    </location>
</feature>
<evidence type="ECO:0000313" key="5">
    <source>
        <dbReference type="Proteomes" id="UP000011715"/>
    </source>
</evidence>
<feature type="region of interest" description="Disordered" evidence="1">
    <location>
        <begin position="741"/>
        <end position="782"/>
    </location>
</feature>
<protein>
    <submittedName>
        <fullName evidence="3 4">Uncharacterized protein</fullName>
    </submittedName>
</protein>
<dbReference type="Pfam" id="PF11374">
    <property type="entry name" value="DUF3176"/>
    <property type="match status" value="1"/>
</dbReference>
<reference evidence="4" key="5">
    <citation type="submission" date="2015-06" db="UniProtKB">
        <authorList>
            <consortium name="EnsemblFungi"/>
        </authorList>
    </citation>
    <scope>IDENTIFICATION</scope>
    <source>
        <strain evidence="4">ATCC 64411</strain>
    </source>
</reference>
<dbReference type="EMBL" id="ADBL01002109">
    <property type="status" value="NOT_ANNOTATED_CDS"/>
    <property type="molecule type" value="Genomic_DNA"/>
</dbReference>